<reference evidence="1 2" key="1">
    <citation type="submission" date="2022-12" db="EMBL/GenBank/DDBJ databases">
        <title>Chromosome-level genome of Tegillarca granosa.</title>
        <authorList>
            <person name="Kim J."/>
        </authorList>
    </citation>
    <scope>NUCLEOTIDE SEQUENCE [LARGE SCALE GENOMIC DNA]</scope>
    <source>
        <strain evidence="1">Teg-2019</strain>
        <tissue evidence="1">Adductor muscle</tissue>
    </source>
</reference>
<dbReference type="EMBL" id="JARBDR010000918">
    <property type="protein sequence ID" value="KAJ8302316.1"/>
    <property type="molecule type" value="Genomic_DNA"/>
</dbReference>
<sequence>MTAFFGFLEICKPQSGETVLVNGAAGAVGSLVGQIAKIKVGGDFTTTAMKHMKQFGRMSICGCISGYNATSPPIGELPFFTILINQLKVEGFMVMRWMSRWSEGQAEMDKWINEGKIKYKETITEGFNKMPEAFMGLFEGSNTGKAVVKV</sequence>
<dbReference type="Proteomes" id="UP001217089">
    <property type="component" value="Unassembled WGS sequence"/>
</dbReference>
<evidence type="ECO:0000313" key="2">
    <source>
        <dbReference type="Proteomes" id="UP001217089"/>
    </source>
</evidence>
<organism evidence="1 2">
    <name type="scientific">Tegillarca granosa</name>
    <name type="common">Malaysian cockle</name>
    <name type="synonym">Anadara granosa</name>
    <dbReference type="NCBI Taxonomy" id="220873"/>
    <lineage>
        <taxon>Eukaryota</taxon>
        <taxon>Metazoa</taxon>
        <taxon>Spiralia</taxon>
        <taxon>Lophotrochozoa</taxon>
        <taxon>Mollusca</taxon>
        <taxon>Bivalvia</taxon>
        <taxon>Autobranchia</taxon>
        <taxon>Pteriomorphia</taxon>
        <taxon>Arcoida</taxon>
        <taxon>Arcoidea</taxon>
        <taxon>Arcidae</taxon>
        <taxon>Tegillarca</taxon>
    </lineage>
</organism>
<dbReference type="InterPro" id="IPR045010">
    <property type="entry name" value="MDR_fam"/>
</dbReference>
<evidence type="ECO:0008006" key="3">
    <source>
        <dbReference type="Google" id="ProtNLM"/>
    </source>
</evidence>
<dbReference type="PANTHER" id="PTHR43205:SF7">
    <property type="entry name" value="PROSTAGLANDIN REDUCTASE 1"/>
    <property type="match status" value="1"/>
</dbReference>
<dbReference type="InterPro" id="IPR011032">
    <property type="entry name" value="GroES-like_sf"/>
</dbReference>
<dbReference type="PANTHER" id="PTHR43205">
    <property type="entry name" value="PROSTAGLANDIN REDUCTASE"/>
    <property type="match status" value="1"/>
</dbReference>
<evidence type="ECO:0000313" key="1">
    <source>
        <dbReference type="EMBL" id="KAJ8302316.1"/>
    </source>
</evidence>
<proteinExistence type="predicted"/>
<keyword evidence="2" id="KW-1185">Reference proteome</keyword>
<comment type="caution">
    <text evidence="1">The sequence shown here is derived from an EMBL/GenBank/DDBJ whole genome shotgun (WGS) entry which is preliminary data.</text>
</comment>
<dbReference type="InterPro" id="IPR036291">
    <property type="entry name" value="NAD(P)-bd_dom_sf"/>
</dbReference>
<dbReference type="Gene3D" id="3.90.180.10">
    <property type="entry name" value="Medium-chain alcohol dehydrogenases, catalytic domain"/>
    <property type="match status" value="1"/>
</dbReference>
<accession>A0ABQ9EAE9</accession>
<name>A0ABQ9EAE9_TEGGR</name>
<dbReference type="SUPFAM" id="SSF51735">
    <property type="entry name" value="NAD(P)-binding Rossmann-fold domains"/>
    <property type="match status" value="1"/>
</dbReference>
<dbReference type="SUPFAM" id="SSF50129">
    <property type="entry name" value="GroES-like"/>
    <property type="match status" value="1"/>
</dbReference>
<protein>
    <recommendedName>
        <fullName evidence="3">15-oxoprostaglandin 13-reductase</fullName>
    </recommendedName>
</protein>
<gene>
    <name evidence="1" type="ORF">KUTeg_021303</name>
</gene>
<dbReference type="Gene3D" id="3.40.50.720">
    <property type="entry name" value="NAD(P)-binding Rossmann-like Domain"/>
    <property type="match status" value="2"/>
</dbReference>